<dbReference type="EMBL" id="CP072757">
    <property type="protein sequence ID" value="QUC21854.1"/>
    <property type="molecule type" value="Genomic_DNA"/>
</dbReference>
<keyword evidence="6 10" id="KW-0560">Oxidoreductase</keyword>
<dbReference type="InterPro" id="IPR001128">
    <property type="entry name" value="Cyt_P450"/>
</dbReference>
<dbReference type="GeneID" id="66066872"/>
<dbReference type="PANTHER" id="PTHR46206:SF2">
    <property type="entry name" value="CYTOCHROME P450 MONOOXYGENASE AUSG-RELATED"/>
    <property type="match status" value="1"/>
</dbReference>
<dbReference type="Pfam" id="PF00067">
    <property type="entry name" value="p450"/>
    <property type="match status" value="1"/>
</dbReference>
<gene>
    <name evidence="12" type="ORF">UV8b_06095</name>
</gene>
<dbReference type="CDD" id="cd11041">
    <property type="entry name" value="CYP503A1-like"/>
    <property type="match status" value="1"/>
</dbReference>
<dbReference type="InterPro" id="IPR036396">
    <property type="entry name" value="Cyt_P450_sf"/>
</dbReference>
<dbReference type="PRINTS" id="PR00385">
    <property type="entry name" value="P450"/>
</dbReference>
<dbReference type="OrthoDB" id="1844152at2759"/>
<evidence type="ECO:0000256" key="5">
    <source>
        <dbReference type="ARBA" id="ARBA00022723"/>
    </source>
</evidence>
<sequence length="507" mass="57959">MHYMVSMALAAVVAAVSLQHLSRLVCRLLAISALPLVNGKRWFELSNVRCRRNFIHRAGEMMRQQLDRSPRSPFRVLADVGEVLILPPEYAHEIRNNNQLSFTKAAFKWFYAHLPGFEGFREGTTESHIMKIVATQQLTQQLTLVTKPMSEECASALKDVYTDDPEWHEIGAKDANLRIVARIISRVFLGPELCRNARWLRITSTYTVVSFRAVEELRLWPWWLRSTVHWFLPHCTAARALVREARDLINPVLEQRRRDKILALETGEECEYNDAIEWLEQIARERQVSYDAAVSQLCLSLAAMHSTTDFFTQALFDLASHPELMQPLRAEVESVLGTGEWSKTSLYNLKLMDSVLKESQRLKPIAITSMRRYTTTDVELSDGTVLPGGYLTMVSVKKHWDPQVYAKPHEFDGYRFYKMRQQPGKENTSQLVSATADHMGFGYGHHACPGRFFAAEEIKIALCHILLKYDFKLVPGHSVEPVRFGVSLTANPTAKLAIRRRKGAWSI</sequence>
<keyword evidence="5 9" id="KW-0479">Metal-binding</keyword>
<dbReference type="PROSITE" id="PS00086">
    <property type="entry name" value="CYTOCHROME_P450"/>
    <property type="match status" value="1"/>
</dbReference>
<evidence type="ECO:0000256" key="9">
    <source>
        <dbReference type="PIRSR" id="PIRSR602403-1"/>
    </source>
</evidence>
<dbReference type="GO" id="GO:0020037">
    <property type="term" value="F:heme binding"/>
    <property type="evidence" value="ECO:0007669"/>
    <property type="project" value="InterPro"/>
</dbReference>
<dbReference type="Gene3D" id="1.10.630.10">
    <property type="entry name" value="Cytochrome P450"/>
    <property type="match status" value="1"/>
</dbReference>
<dbReference type="KEGG" id="uvi:66066872"/>
<evidence type="ECO:0000256" key="8">
    <source>
        <dbReference type="ARBA" id="ARBA00023033"/>
    </source>
</evidence>
<keyword evidence="11" id="KW-0732">Signal</keyword>
<evidence type="ECO:0000313" key="13">
    <source>
        <dbReference type="Proteomes" id="UP000027002"/>
    </source>
</evidence>
<evidence type="ECO:0000256" key="7">
    <source>
        <dbReference type="ARBA" id="ARBA00023004"/>
    </source>
</evidence>
<name>A0A8E5HV82_USTVR</name>
<evidence type="ECO:0000256" key="6">
    <source>
        <dbReference type="ARBA" id="ARBA00023002"/>
    </source>
</evidence>
<accession>A0A8E5HV82</accession>
<comment type="cofactor">
    <cofactor evidence="1 9">
        <name>heme</name>
        <dbReference type="ChEBI" id="CHEBI:30413"/>
    </cofactor>
</comment>
<feature type="signal peptide" evidence="11">
    <location>
        <begin position="1"/>
        <end position="15"/>
    </location>
</feature>
<evidence type="ECO:0000256" key="2">
    <source>
        <dbReference type="ARBA" id="ARBA00005179"/>
    </source>
</evidence>
<reference evidence="12" key="1">
    <citation type="submission" date="2020-03" db="EMBL/GenBank/DDBJ databases">
        <title>A mixture of massive structural variations and highly conserved coding sequences in Ustilaginoidea virens genome.</title>
        <authorList>
            <person name="Zhang K."/>
            <person name="Zhao Z."/>
            <person name="Zhang Z."/>
            <person name="Li Y."/>
            <person name="Hsiang T."/>
            <person name="Sun W."/>
        </authorList>
    </citation>
    <scope>NUCLEOTIDE SEQUENCE</scope>
    <source>
        <strain evidence="12">UV-8b</strain>
    </source>
</reference>
<dbReference type="GO" id="GO:0005506">
    <property type="term" value="F:iron ion binding"/>
    <property type="evidence" value="ECO:0007669"/>
    <property type="project" value="InterPro"/>
</dbReference>
<evidence type="ECO:0000256" key="4">
    <source>
        <dbReference type="ARBA" id="ARBA00022617"/>
    </source>
</evidence>
<protein>
    <recommendedName>
        <fullName evidence="14">Cytochrome P450</fullName>
    </recommendedName>
</protein>
<feature type="binding site" description="axial binding residue" evidence="9">
    <location>
        <position position="448"/>
    </location>
    <ligand>
        <name>heme</name>
        <dbReference type="ChEBI" id="CHEBI:30413"/>
    </ligand>
    <ligandPart>
        <name>Fe</name>
        <dbReference type="ChEBI" id="CHEBI:18248"/>
    </ligandPart>
</feature>
<dbReference type="GO" id="GO:0016705">
    <property type="term" value="F:oxidoreductase activity, acting on paired donors, with incorporation or reduction of molecular oxygen"/>
    <property type="evidence" value="ECO:0007669"/>
    <property type="project" value="InterPro"/>
</dbReference>
<dbReference type="InterPro" id="IPR017972">
    <property type="entry name" value="Cyt_P450_CS"/>
</dbReference>
<dbReference type="GO" id="GO:0004497">
    <property type="term" value="F:monooxygenase activity"/>
    <property type="evidence" value="ECO:0007669"/>
    <property type="project" value="UniProtKB-KW"/>
</dbReference>
<evidence type="ECO:0000256" key="1">
    <source>
        <dbReference type="ARBA" id="ARBA00001971"/>
    </source>
</evidence>
<dbReference type="Proteomes" id="UP000027002">
    <property type="component" value="Chromosome 5"/>
</dbReference>
<evidence type="ECO:0000256" key="10">
    <source>
        <dbReference type="RuleBase" id="RU000461"/>
    </source>
</evidence>
<comment type="pathway">
    <text evidence="2">Secondary metabolite biosynthesis.</text>
</comment>
<keyword evidence="7 9" id="KW-0408">Iron</keyword>
<keyword evidence="13" id="KW-1185">Reference proteome</keyword>
<dbReference type="PRINTS" id="PR00465">
    <property type="entry name" value="EP450IV"/>
</dbReference>
<organism evidence="12 13">
    <name type="scientific">Ustilaginoidea virens</name>
    <name type="common">Rice false smut fungus</name>
    <name type="synonym">Villosiclava virens</name>
    <dbReference type="NCBI Taxonomy" id="1159556"/>
    <lineage>
        <taxon>Eukaryota</taxon>
        <taxon>Fungi</taxon>
        <taxon>Dikarya</taxon>
        <taxon>Ascomycota</taxon>
        <taxon>Pezizomycotina</taxon>
        <taxon>Sordariomycetes</taxon>
        <taxon>Hypocreomycetidae</taxon>
        <taxon>Hypocreales</taxon>
        <taxon>Clavicipitaceae</taxon>
        <taxon>Ustilaginoidea</taxon>
    </lineage>
</organism>
<feature type="chain" id="PRO_5034514516" description="Cytochrome P450" evidence="11">
    <location>
        <begin position="16"/>
        <end position="507"/>
    </location>
</feature>
<evidence type="ECO:0008006" key="14">
    <source>
        <dbReference type="Google" id="ProtNLM"/>
    </source>
</evidence>
<dbReference type="RefSeq" id="XP_042999527.1">
    <property type="nucleotide sequence ID" value="XM_043143592.1"/>
</dbReference>
<evidence type="ECO:0000313" key="12">
    <source>
        <dbReference type="EMBL" id="QUC21854.1"/>
    </source>
</evidence>
<dbReference type="SUPFAM" id="SSF48264">
    <property type="entry name" value="Cytochrome P450"/>
    <property type="match status" value="1"/>
</dbReference>
<keyword evidence="8 10" id="KW-0503">Monooxygenase</keyword>
<evidence type="ECO:0000256" key="3">
    <source>
        <dbReference type="ARBA" id="ARBA00010617"/>
    </source>
</evidence>
<comment type="similarity">
    <text evidence="3 10">Belongs to the cytochrome P450 family.</text>
</comment>
<proteinExistence type="inferred from homology"/>
<dbReference type="AlphaFoldDB" id="A0A8E5HV82"/>
<evidence type="ECO:0000256" key="11">
    <source>
        <dbReference type="SAM" id="SignalP"/>
    </source>
</evidence>
<keyword evidence="4 9" id="KW-0349">Heme</keyword>
<dbReference type="InterPro" id="IPR002403">
    <property type="entry name" value="Cyt_P450_E_grp-IV"/>
</dbReference>
<dbReference type="PANTHER" id="PTHR46206">
    <property type="entry name" value="CYTOCHROME P450"/>
    <property type="match status" value="1"/>
</dbReference>